<gene>
    <name evidence="12" type="ORF">MNBD_GAMMA24-2498</name>
</gene>
<feature type="domain" description="Mur ligase C-terminal" evidence="10">
    <location>
        <begin position="336"/>
        <end position="471"/>
    </location>
</feature>
<keyword evidence="5 12" id="KW-0436">Ligase</keyword>
<evidence type="ECO:0000313" key="12">
    <source>
        <dbReference type="EMBL" id="VAX11973.1"/>
    </source>
</evidence>
<dbReference type="Gene3D" id="3.40.1190.10">
    <property type="entry name" value="Mur-like, catalytic domain"/>
    <property type="match status" value="1"/>
</dbReference>
<sequence length="488" mass="52868">MAEQIERNYGRRATDLGNERGELGMGRIRRIHFVGIGGVGMGGIAEVLLNLGYAVSGSDLQENAVTRRLLKQGAEVTFGHAAENISGRDVVVVSSAVKQDNPEVMAAHAQRIPVVPRAEMLAELMRFRFGIAVAGTHGKTTSTSLIASVLAEGGVDPTFVIGGRLNSAGTNARLGAGRYLVAEADESDASFMHLQPMMAVVTNIDADHMETYGGDFDVLRRTFLEFLHHLPFYGLAVLCVADPEVRALLPEVSRPVLSYGLDDSADIYATDLQQSGACTRFRVARKDKKDWLEIDLNMPGEHNVLNALAAIAVAHEIGIADAAVVRALKNFAGIGRRFQINGDYDLDGKRVLHVDDYGHHPREVAATIKAIRDGWPQRRLVLAFQPHRYTRTRDLFEDFTMVLSEVDTLVLLEVYAAGETSITGADGRALARAIRLRGQVEPVFVEQIEDLAETLKGVLQDGDILLTLGAGNIGAAAAKLKQQLETGA</sequence>
<dbReference type="InterPro" id="IPR036615">
    <property type="entry name" value="Mur_ligase_C_dom_sf"/>
</dbReference>
<evidence type="ECO:0000256" key="4">
    <source>
        <dbReference type="ARBA" id="ARBA00022490"/>
    </source>
</evidence>
<evidence type="ECO:0000256" key="2">
    <source>
        <dbReference type="ARBA" id="ARBA00004752"/>
    </source>
</evidence>
<dbReference type="PANTHER" id="PTHR43445:SF3">
    <property type="entry name" value="UDP-N-ACETYLMURAMATE--L-ALANINE LIGASE"/>
    <property type="match status" value="1"/>
</dbReference>
<keyword evidence="6" id="KW-0547">Nucleotide-binding</keyword>
<dbReference type="InterPro" id="IPR004101">
    <property type="entry name" value="Mur_ligase_C"/>
</dbReference>
<dbReference type="GO" id="GO:0005524">
    <property type="term" value="F:ATP binding"/>
    <property type="evidence" value="ECO:0007669"/>
    <property type="project" value="UniProtKB-KW"/>
</dbReference>
<dbReference type="GO" id="GO:0008763">
    <property type="term" value="F:UDP-N-acetylmuramate-L-alanine ligase activity"/>
    <property type="evidence" value="ECO:0007669"/>
    <property type="project" value="UniProtKB-EC"/>
</dbReference>
<proteinExistence type="inferred from homology"/>
<feature type="domain" description="Mur ligase N-terminal catalytic" evidence="9">
    <location>
        <begin position="30"/>
        <end position="127"/>
    </location>
</feature>
<keyword evidence="7" id="KW-0067">ATP-binding</keyword>
<dbReference type="InterPro" id="IPR036565">
    <property type="entry name" value="Mur-like_cat_sf"/>
</dbReference>
<protein>
    <recommendedName>
        <fullName evidence="3">UDP-N-acetylmuramate--L-alanine ligase</fullName>
        <ecNumber evidence="3">6.3.2.8</ecNumber>
    </recommendedName>
</protein>
<evidence type="ECO:0000259" key="10">
    <source>
        <dbReference type="Pfam" id="PF02875"/>
    </source>
</evidence>
<evidence type="ECO:0000256" key="5">
    <source>
        <dbReference type="ARBA" id="ARBA00022598"/>
    </source>
</evidence>
<feature type="domain" description="Mur ligase central" evidence="11">
    <location>
        <begin position="133"/>
        <end position="314"/>
    </location>
</feature>
<dbReference type="GO" id="GO:0009252">
    <property type="term" value="P:peptidoglycan biosynthetic process"/>
    <property type="evidence" value="ECO:0007669"/>
    <property type="project" value="UniProtKB-UniPathway"/>
</dbReference>
<dbReference type="PANTHER" id="PTHR43445">
    <property type="entry name" value="UDP-N-ACETYLMURAMATE--L-ALANINE LIGASE-RELATED"/>
    <property type="match status" value="1"/>
</dbReference>
<dbReference type="Pfam" id="PF08245">
    <property type="entry name" value="Mur_ligase_M"/>
    <property type="match status" value="1"/>
</dbReference>
<dbReference type="FunFam" id="3.40.1190.10:FF:000001">
    <property type="entry name" value="UDP-N-acetylmuramate--L-alanine ligase"/>
    <property type="match status" value="1"/>
</dbReference>
<dbReference type="NCBIfam" id="TIGR01082">
    <property type="entry name" value="murC"/>
    <property type="match status" value="1"/>
</dbReference>
<evidence type="ECO:0000256" key="6">
    <source>
        <dbReference type="ARBA" id="ARBA00022741"/>
    </source>
</evidence>
<dbReference type="HAMAP" id="MF_00046">
    <property type="entry name" value="MurC"/>
    <property type="match status" value="1"/>
</dbReference>
<comment type="subcellular location">
    <subcellularLocation>
        <location evidence="1">Cytoplasm</location>
    </subcellularLocation>
</comment>
<name>A0A3B1BIN8_9ZZZZ</name>
<evidence type="ECO:0000256" key="1">
    <source>
        <dbReference type="ARBA" id="ARBA00004496"/>
    </source>
</evidence>
<dbReference type="InterPro" id="IPR005758">
    <property type="entry name" value="UDP-N-AcMur_Ala_ligase_MurC"/>
</dbReference>
<evidence type="ECO:0000256" key="3">
    <source>
        <dbReference type="ARBA" id="ARBA00012211"/>
    </source>
</evidence>
<dbReference type="UniPathway" id="UPA00219"/>
<dbReference type="Gene3D" id="3.40.50.720">
    <property type="entry name" value="NAD(P)-binding Rossmann-like Domain"/>
    <property type="match status" value="1"/>
</dbReference>
<dbReference type="Gene3D" id="3.90.190.20">
    <property type="entry name" value="Mur ligase, C-terminal domain"/>
    <property type="match status" value="1"/>
</dbReference>
<dbReference type="InterPro" id="IPR050061">
    <property type="entry name" value="MurCDEF_pg_biosynth"/>
</dbReference>
<dbReference type="GO" id="GO:0005737">
    <property type="term" value="C:cytoplasm"/>
    <property type="evidence" value="ECO:0007669"/>
    <property type="project" value="UniProtKB-SubCell"/>
</dbReference>
<dbReference type="AlphaFoldDB" id="A0A3B1BIN8"/>
<dbReference type="SUPFAM" id="SSF51984">
    <property type="entry name" value="MurCD N-terminal domain"/>
    <property type="match status" value="1"/>
</dbReference>
<dbReference type="Pfam" id="PF02875">
    <property type="entry name" value="Mur_ligase_C"/>
    <property type="match status" value="1"/>
</dbReference>
<dbReference type="Pfam" id="PF01225">
    <property type="entry name" value="Mur_ligase"/>
    <property type="match status" value="1"/>
</dbReference>
<evidence type="ECO:0000256" key="8">
    <source>
        <dbReference type="ARBA" id="ARBA00047833"/>
    </source>
</evidence>
<accession>A0A3B1BIN8</accession>
<reference evidence="12" key="1">
    <citation type="submission" date="2018-06" db="EMBL/GenBank/DDBJ databases">
        <authorList>
            <person name="Zhirakovskaya E."/>
        </authorList>
    </citation>
    <scope>NUCLEOTIDE SEQUENCE</scope>
</reference>
<dbReference type="SUPFAM" id="SSF53244">
    <property type="entry name" value="MurD-like peptide ligases, peptide-binding domain"/>
    <property type="match status" value="1"/>
</dbReference>
<dbReference type="SUPFAM" id="SSF53623">
    <property type="entry name" value="MurD-like peptide ligases, catalytic domain"/>
    <property type="match status" value="1"/>
</dbReference>
<comment type="pathway">
    <text evidence="2">Cell wall biogenesis; peptidoglycan biosynthesis.</text>
</comment>
<evidence type="ECO:0000259" key="9">
    <source>
        <dbReference type="Pfam" id="PF01225"/>
    </source>
</evidence>
<dbReference type="EMBL" id="UOFZ01000006">
    <property type="protein sequence ID" value="VAX11973.1"/>
    <property type="molecule type" value="Genomic_DNA"/>
</dbReference>
<dbReference type="EC" id="6.3.2.8" evidence="3"/>
<organism evidence="12">
    <name type="scientific">hydrothermal vent metagenome</name>
    <dbReference type="NCBI Taxonomy" id="652676"/>
    <lineage>
        <taxon>unclassified sequences</taxon>
        <taxon>metagenomes</taxon>
        <taxon>ecological metagenomes</taxon>
    </lineage>
</organism>
<evidence type="ECO:0000256" key="7">
    <source>
        <dbReference type="ARBA" id="ARBA00022840"/>
    </source>
</evidence>
<comment type="catalytic activity">
    <reaction evidence="8">
        <text>UDP-N-acetyl-alpha-D-muramate + L-alanine + ATP = UDP-N-acetyl-alpha-D-muramoyl-L-alanine + ADP + phosphate + H(+)</text>
        <dbReference type="Rhea" id="RHEA:23372"/>
        <dbReference type="ChEBI" id="CHEBI:15378"/>
        <dbReference type="ChEBI" id="CHEBI:30616"/>
        <dbReference type="ChEBI" id="CHEBI:43474"/>
        <dbReference type="ChEBI" id="CHEBI:57972"/>
        <dbReference type="ChEBI" id="CHEBI:70757"/>
        <dbReference type="ChEBI" id="CHEBI:83898"/>
        <dbReference type="ChEBI" id="CHEBI:456216"/>
        <dbReference type="EC" id="6.3.2.8"/>
    </reaction>
</comment>
<dbReference type="InterPro" id="IPR000713">
    <property type="entry name" value="Mur_ligase_N"/>
</dbReference>
<keyword evidence="4" id="KW-0963">Cytoplasm</keyword>
<dbReference type="InterPro" id="IPR013221">
    <property type="entry name" value="Mur_ligase_cen"/>
</dbReference>
<evidence type="ECO:0000259" key="11">
    <source>
        <dbReference type="Pfam" id="PF08245"/>
    </source>
</evidence>